<dbReference type="GeneID" id="101900748"/>
<dbReference type="Gene3D" id="3.20.20.80">
    <property type="entry name" value="Glycosidases"/>
    <property type="match status" value="1"/>
</dbReference>
<dbReference type="InterPro" id="IPR050314">
    <property type="entry name" value="Glycosyl_Hydrlase_18"/>
</dbReference>
<dbReference type="RefSeq" id="XP_058983432.1">
    <property type="nucleotide sequence ID" value="XM_059127449.1"/>
</dbReference>
<dbReference type="PROSITE" id="PS51910">
    <property type="entry name" value="GH18_2"/>
    <property type="match status" value="1"/>
</dbReference>
<keyword evidence="1" id="KW-0732">Signal</keyword>
<gene>
    <name evidence="4" type="primary">LOC101900748</name>
</gene>
<dbReference type="PANTHER" id="PTHR11177">
    <property type="entry name" value="CHITINASE"/>
    <property type="match status" value="1"/>
</dbReference>
<evidence type="ECO:0000313" key="4">
    <source>
        <dbReference type="RefSeq" id="XP_058983432.1"/>
    </source>
</evidence>
<dbReference type="SUPFAM" id="SSF51445">
    <property type="entry name" value="(Trans)glycosidases"/>
    <property type="match status" value="1"/>
</dbReference>
<dbReference type="Gene3D" id="3.10.50.10">
    <property type="match status" value="1"/>
</dbReference>
<organism evidence="3 4">
    <name type="scientific">Musca domestica</name>
    <name type="common">House fly</name>
    <dbReference type="NCBI Taxonomy" id="7370"/>
    <lineage>
        <taxon>Eukaryota</taxon>
        <taxon>Metazoa</taxon>
        <taxon>Ecdysozoa</taxon>
        <taxon>Arthropoda</taxon>
        <taxon>Hexapoda</taxon>
        <taxon>Insecta</taxon>
        <taxon>Pterygota</taxon>
        <taxon>Neoptera</taxon>
        <taxon>Endopterygota</taxon>
        <taxon>Diptera</taxon>
        <taxon>Brachycera</taxon>
        <taxon>Muscomorpha</taxon>
        <taxon>Muscoidea</taxon>
        <taxon>Muscidae</taxon>
        <taxon>Musca</taxon>
    </lineage>
</organism>
<keyword evidence="3" id="KW-1185">Reference proteome</keyword>
<dbReference type="PANTHER" id="PTHR11177:SF235">
    <property type="entry name" value="CHITINASE-LIKE PROTEIN IDGF1-RELATED"/>
    <property type="match status" value="1"/>
</dbReference>
<evidence type="ECO:0000256" key="1">
    <source>
        <dbReference type="ARBA" id="ARBA00022729"/>
    </source>
</evidence>
<dbReference type="Pfam" id="PF00704">
    <property type="entry name" value="Glyco_hydro_18"/>
    <property type="match status" value="1"/>
</dbReference>
<feature type="domain" description="GH18" evidence="2">
    <location>
        <begin position="25"/>
        <end position="403"/>
    </location>
</feature>
<dbReference type="Proteomes" id="UP001652621">
    <property type="component" value="Unplaced"/>
</dbReference>
<dbReference type="InterPro" id="IPR011583">
    <property type="entry name" value="Chitinase_II/V-like_cat"/>
</dbReference>
<accession>A0ABM3VCB2</accession>
<dbReference type="SMART" id="SM00636">
    <property type="entry name" value="Glyco_18"/>
    <property type="match status" value="1"/>
</dbReference>
<dbReference type="InterPro" id="IPR017853">
    <property type="entry name" value="GH"/>
</dbReference>
<dbReference type="SUPFAM" id="SSF54556">
    <property type="entry name" value="Chitinase insertion domain"/>
    <property type="match status" value="1"/>
</dbReference>
<reference evidence="4" key="1">
    <citation type="submission" date="2025-08" db="UniProtKB">
        <authorList>
            <consortium name="RefSeq"/>
        </authorList>
    </citation>
    <scope>IDENTIFICATION</scope>
    <source>
        <strain evidence="4">Aabys</strain>
        <tissue evidence="4">Whole body</tissue>
    </source>
</reference>
<dbReference type="InterPro" id="IPR029070">
    <property type="entry name" value="Chitinase_insertion_sf"/>
</dbReference>
<sequence>MKVNVFLIFISIFYILCDVAWTTKLKMICYYNTSSILRPGYASFKTYDLENALPLCDVIIYGHIGIQARTFKPTSLHHQQHQQFALIKNLKMKYKNVKFILSLGGGQDSRRENKYLKLLESPMAIKEEFIKNILKVLTTYKFDGFDLAYPLPKHFRNNSKSTNGSNYRFEMTKLIRTMKSRFHKDHLSLSLTIMSNTNVDAYYDMPVIVDSLDFITLAAFDYSNPQETPSKADYFAPLYAPDKHHTTTNVNFTVQQWWTHHKLPFEKINLGIAVFARTWNTTKPLKDPKMPITKLLKGPAPGGYNTRTTGLLAWPEMCKKLSKITNVSKKNFGSFAYRPASPPNKQGLLITYDDLDSIREKVKFAQAKKLHGIALFDLSYDDVRGKCRGERYAMLKAIKKLLN</sequence>
<evidence type="ECO:0000313" key="3">
    <source>
        <dbReference type="Proteomes" id="UP001652621"/>
    </source>
</evidence>
<dbReference type="InterPro" id="IPR001223">
    <property type="entry name" value="Glyco_hydro18_cat"/>
</dbReference>
<proteinExistence type="predicted"/>
<evidence type="ECO:0000259" key="2">
    <source>
        <dbReference type="PROSITE" id="PS51910"/>
    </source>
</evidence>
<protein>
    <submittedName>
        <fullName evidence="4">Chitinase-like protein Idgf3</fullName>
    </submittedName>
</protein>
<name>A0ABM3VCB2_MUSDO</name>